<dbReference type="Proteomes" id="UP000018291">
    <property type="component" value="Unassembled WGS sequence"/>
</dbReference>
<dbReference type="RefSeq" id="WP_012222851.1">
    <property type="nucleotide sequence ID" value="NZ_HG422565.1"/>
</dbReference>
<keyword evidence="4" id="KW-1185">Reference proteome</keyword>
<sequence length="290" mass="30462">MADHAPTPQLRSWTLIDGEPADPGTPLVAPNDRGVLSGDGVYTTMAVFGGVPFAISRHRRRLTDSLDYLGLEAAEVPWERVASLPTELGVADGRLRITVTAGPGAPLAPATNPTVFVTLSELDPGVPTPALSVANGVHPRDSRRFGAGHKTIAGAADTRGVLARARRHGANESLHPTSDHLLCEGTSTNVIVVTGGRVETPSLSTGCLPGITRQLLLDAGLVTEAERLTPHDATHADELILTSSVRGVIPVDSVDQRPKPGRHGPVWQRLDAYLTQLRAATPDPQAPPGP</sequence>
<dbReference type="GO" id="GO:0046394">
    <property type="term" value="P:carboxylic acid biosynthetic process"/>
    <property type="evidence" value="ECO:0007669"/>
    <property type="project" value="UniProtKB-ARBA"/>
</dbReference>
<evidence type="ECO:0000256" key="2">
    <source>
        <dbReference type="SAM" id="MobiDB-lite"/>
    </source>
</evidence>
<dbReference type="OrthoDB" id="3199344at2"/>
<protein>
    <submittedName>
        <fullName evidence="3">Putative branched-chain-amino-acid transaminase</fullName>
        <ecNumber evidence="3">2.6.1.42</ecNumber>
    </submittedName>
</protein>
<accession>R4YZZ4</accession>
<proteinExistence type="inferred from homology"/>
<dbReference type="AlphaFoldDB" id="R4YZZ4"/>
<keyword evidence="3" id="KW-0032">Aminotransferase</keyword>
<dbReference type="EMBL" id="CANL01000001">
    <property type="protein sequence ID" value="CCM61942.1"/>
    <property type="molecule type" value="Genomic_DNA"/>
</dbReference>
<dbReference type="HOGENOM" id="CLU_020844_4_0_11"/>
<dbReference type="InterPro" id="IPR043131">
    <property type="entry name" value="BCAT-like_N"/>
</dbReference>
<reference evidence="3 4" key="1">
    <citation type="journal article" date="2013" name="ISME J.">
        <title>Metabolic model for the filamentous 'Candidatus Microthrix parvicella' based on genomic and metagenomic analyses.</title>
        <authorList>
            <person name="Jon McIlroy S."/>
            <person name="Kristiansen R."/>
            <person name="Albertsen M."/>
            <person name="Michael Karst S."/>
            <person name="Rossetti S."/>
            <person name="Lund Nielsen J."/>
            <person name="Tandoi V."/>
            <person name="James Seviour R."/>
            <person name="Nielsen P.H."/>
        </authorList>
    </citation>
    <scope>NUCLEOTIDE SEQUENCE [LARGE SCALE GENOMIC DNA]</scope>
    <source>
        <strain evidence="3 4">RN1</strain>
    </source>
</reference>
<dbReference type="eggNOG" id="COG0115">
    <property type="taxonomic scope" value="Bacteria"/>
</dbReference>
<dbReference type="CDD" id="cd00449">
    <property type="entry name" value="PLPDE_IV"/>
    <property type="match status" value="1"/>
</dbReference>
<evidence type="ECO:0000313" key="3">
    <source>
        <dbReference type="EMBL" id="CCM61942.1"/>
    </source>
</evidence>
<dbReference type="PANTHER" id="PTHR42743:SF11">
    <property type="entry name" value="AMINODEOXYCHORISMATE LYASE"/>
    <property type="match status" value="1"/>
</dbReference>
<dbReference type="PANTHER" id="PTHR42743">
    <property type="entry name" value="AMINO-ACID AMINOTRANSFERASE"/>
    <property type="match status" value="1"/>
</dbReference>
<comment type="caution">
    <text evidence="3">The sequence shown here is derived from an EMBL/GenBank/DDBJ whole genome shotgun (WGS) entry which is preliminary data.</text>
</comment>
<dbReference type="Pfam" id="PF01063">
    <property type="entry name" value="Aminotran_4"/>
    <property type="match status" value="1"/>
</dbReference>
<dbReference type="InterPro" id="IPR050571">
    <property type="entry name" value="Class-IV_PLP-Dep_Aminotrnsfr"/>
</dbReference>
<dbReference type="InterPro" id="IPR043132">
    <property type="entry name" value="BCAT-like_C"/>
</dbReference>
<dbReference type="EC" id="2.6.1.42" evidence="3"/>
<feature type="region of interest" description="Disordered" evidence="2">
    <location>
        <begin position="1"/>
        <end position="25"/>
    </location>
</feature>
<dbReference type="GO" id="GO:0004084">
    <property type="term" value="F:branched-chain-amino-acid transaminase activity"/>
    <property type="evidence" value="ECO:0007669"/>
    <property type="project" value="UniProtKB-EC"/>
</dbReference>
<dbReference type="Gene3D" id="3.20.10.10">
    <property type="entry name" value="D-amino Acid Aminotransferase, subunit A, domain 2"/>
    <property type="match status" value="1"/>
</dbReference>
<name>R4YZZ4_9ACTN</name>
<dbReference type="SUPFAM" id="SSF56752">
    <property type="entry name" value="D-aminoacid aminotransferase-like PLP-dependent enzymes"/>
    <property type="match status" value="1"/>
</dbReference>
<evidence type="ECO:0000313" key="4">
    <source>
        <dbReference type="Proteomes" id="UP000018291"/>
    </source>
</evidence>
<evidence type="ECO:0000256" key="1">
    <source>
        <dbReference type="ARBA" id="ARBA00009320"/>
    </source>
</evidence>
<organism evidence="3 4">
    <name type="scientific">Candidatus Neomicrothrix parvicella RN1</name>
    <dbReference type="NCBI Taxonomy" id="1229780"/>
    <lineage>
        <taxon>Bacteria</taxon>
        <taxon>Bacillati</taxon>
        <taxon>Actinomycetota</taxon>
        <taxon>Acidimicrobiia</taxon>
        <taxon>Acidimicrobiales</taxon>
        <taxon>Microthrixaceae</taxon>
        <taxon>Candidatus Neomicrothrix</taxon>
    </lineage>
</organism>
<dbReference type="InterPro" id="IPR001544">
    <property type="entry name" value="Aminotrans_IV"/>
</dbReference>
<comment type="similarity">
    <text evidence="1">Belongs to the class-IV pyridoxal-phosphate-dependent aminotransferase family.</text>
</comment>
<dbReference type="STRING" id="1229780.BN381_10173"/>
<dbReference type="InterPro" id="IPR036038">
    <property type="entry name" value="Aminotransferase-like"/>
</dbReference>
<gene>
    <name evidence="3" type="ORF">BN381_10173</name>
</gene>
<keyword evidence="3" id="KW-0808">Transferase</keyword>
<dbReference type="Gene3D" id="3.30.470.10">
    <property type="match status" value="1"/>
</dbReference>